<comment type="similarity">
    <text evidence="1">Belongs to the carbohydrate kinase pfkB family.</text>
</comment>
<dbReference type="PANTHER" id="PTHR10584">
    <property type="entry name" value="SUGAR KINASE"/>
    <property type="match status" value="1"/>
</dbReference>
<keyword evidence="11 12" id="KW-0119">Carbohydrate metabolism</keyword>
<comment type="subunit">
    <text evidence="12">Homodimer.</text>
</comment>
<dbReference type="EMBL" id="MEYH01000095">
    <property type="protein sequence ID" value="OGD13981.1"/>
    <property type="molecule type" value="Genomic_DNA"/>
</dbReference>
<dbReference type="GO" id="GO:0004747">
    <property type="term" value="F:ribokinase activity"/>
    <property type="evidence" value="ECO:0007669"/>
    <property type="project" value="UniProtKB-UniRule"/>
</dbReference>
<name>A0A1F5A623_9BACT</name>
<evidence type="ECO:0000256" key="3">
    <source>
        <dbReference type="ARBA" id="ARBA00016943"/>
    </source>
</evidence>
<evidence type="ECO:0000256" key="9">
    <source>
        <dbReference type="ARBA" id="ARBA00022842"/>
    </source>
</evidence>
<feature type="binding site" evidence="12">
    <location>
        <position position="282"/>
    </location>
    <ligand>
        <name>K(+)</name>
        <dbReference type="ChEBI" id="CHEBI:29103"/>
    </ligand>
</feature>
<dbReference type="HAMAP" id="MF_01987">
    <property type="entry name" value="Ribokinase"/>
    <property type="match status" value="1"/>
</dbReference>
<dbReference type="EC" id="2.7.1.15" evidence="2 12"/>
<feature type="binding site" evidence="12">
    <location>
        <begin position="248"/>
        <end position="249"/>
    </location>
    <ligand>
        <name>ATP</name>
        <dbReference type="ChEBI" id="CHEBI:30616"/>
    </ligand>
</feature>
<dbReference type="SUPFAM" id="SSF53613">
    <property type="entry name" value="Ribokinase-like"/>
    <property type="match status" value="1"/>
</dbReference>
<evidence type="ECO:0000256" key="5">
    <source>
        <dbReference type="ARBA" id="ARBA00022723"/>
    </source>
</evidence>
<dbReference type="Pfam" id="PF00294">
    <property type="entry name" value="PfkB"/>
    <property type="match status" value="1"/>
</dbReference>
<evidence type="ECO:0000259" key="13">
    <source>
        <dbReference type="Pfam" id="PF00294"/>
    </source>
</evidence>
<feature type="binding site" evidence="12">
    <location>
        <position position="288"/>
    </location>
    <ligand>
        <name>K(+)</name>
        <dbReference type="ChEBI" id="CHEBI:29103"/>
    </ligand>
</feature>
<dbReference type="InterPro" id="IPR002173">
    <property type="entry name" value="Carboh/pur_kinase_PfkB_CS"/>
</dbReference>
<dbReference type="InterPro" id="IPR011877">
    <property type="entry name" value="Ribokinase"/>
</dbReference>
<dbReference type="AlphaFoldDB" id="A0A1F5A623"/>
<protein>
    <recommendedName>
        <fullName evidence="3 12">Ribokinase</fullName>
        <shortName evidence="12">RK</shortName>
        <ecNumber evidence="2 12">2.7.1.15</ecNumber>
    </recommendedName>
</protein>
<dbReference type="InterPro" id="IPR011611">
    <property type="entry name" value="PfkB_dom"/>
</dbReference>
<feature type="binding site" evidence="12">
    <location>
        <begin position="11"/>
        <end position="13"/>
    </location>
    <ligand>
        <name>substrate</name>
    </ligand>
</feature>
<evidence type="ECO:0000313" key="14">
    <source>
        <dbReference type="EMBL" id="OGD13981.1"/>
    </source>
</evidence>
<dbReference type="Proteomes" id="UP000177701">
    <property type="component" value="Unassembled WGS sequence"/>
</dbReference>
<dbReference type="GO" id="GO:0019303">
    <property type="term" value="P:D-ribose catabolic process"/>
    <property type="evidence" value="ECO:0007669"/>
    <property type="project" value="UniProtKB-UniRule"/>
</dbReference>
<dbReference type="InterPro" id="IPR029056">
    <property type="entry name" value="Ribokinase-like"/>
</dbReference>
<feature type="binding site" evidence="12">
    <location>
        <position position="249"/>
    </location>
    <ligand>
        <name>substrate</name>
    </ligand>
</feature>
<comment type="similarity">
    <text evidence="12">Belongs to the carbohydrate kinase PfkB family. Ribokinase subfamily.</text>
</comment>
<dbReference type="PROSITE" id="PS00584">
    <property type="entry name" value="PFKB_KINASES_2"/>
    <property type="match status" value="1"/>
</dbReference>
<comment type="function">
    <text evidence="12">Catalyzes the phosphorylation of ribose at O-5 in a reaction requiring ATP and magnesium. The resulting D-ribose-5-phosphate can then be used either for sythesis of nucleotides, histidine, and tryptophan, or as a component of the pentose phosphate pathway.</text>
</comment>
<evidence type="ECO:0000256" key="6">
    <source>
        <dbReference type="ARBA" id="ARBA00022741"/>
    </source>
</evidence>
<evidence type="ECO:0000256" key="12">
    <source>
        <dbReference type="HAMAP-Rule" id="MF_01987"/>
    </source>
</evidence>
<keyword evidence="4 12" id="KW-0808">Transferase</keyword>
<accession>A0A1F5A623</accession>
<sequence>MEKVLVLGSINIDFVSFVSRYPQPGETLISNDFGIFQGGKGANQAIALAKLDVPTLMLGKVGKDILSDFALSSLQESGVDITGISKSQKSSTGSASIWVNAQGQNSIVIYPGANGEVDENFIIQHEKFFDDASWLLTQFEIPLKSILLALKFAKKHGLKTLMDPAPVKKINNDDIWGFIDYLLPNEIELKELTNTDNVLKAIRILKSLGVKEVIVKLGKQGAGYEDKGNFNLFPAVPVEQVVDTTGAGDCFIAGFLYGMIQWGDIPRAIKIANLTASYSIQKKGAAISFPNKSEIDWKKLE</sequence>
<comment type="subcellular location">
    <subcellularLocation>
        <location evidence="12">Cytoplasm</location>
    </subcellularLocation>
</comment>
<feature type="binding site" evidence="12">
    <location>
        <position position="185"/>
    </location>
    <ligand>
        <name>ATP</name>
        <dbReference type="ChEBI" id="CHEBI:30616"/>
    </ligand>
</feature>
<evidence type="ECO:0000256" key="7">
    <source>
        <dbReference type="ARBA" id="ARBA00022777"/>
    </source>
</evidence>
<dbReference type="STRING" id="1797291.A2V47_07130"/>
<comment type="catalytic activity">
    <reaction evidence="12">
        <text>D-ribose + ATP = D-ribose 5-phosphate + ADP + H(+)</text>
        <dbReference type="Rhea" id="RHEA:13697"/>
        <dbReference type="ChEBI" id="CHEBI:15378"/>
        <dbReference type="ChEBI" id="CHEBI:30616"/>
        <dbReference type="ChEBI" id="CHEBI:47013"/>
        <dbReference type="ChEBI" id="CHEBI:78346"/>
        <dbReference type="ChEBI" id="CHEBI:456216"/>
        <dbReference type="EC" id="2.7.1.15"/>
    </reaction>
</comment>
<keyword evidence="10 12" id="KW-0630">Potassium</keyword>
<dbReference type="InterPro" id="IPR002139">
    <property type="entry name" value="Ribo/fructo_kinase"/>
</dbReference>
<keyword evidence="7 12" id="KW-0418">Kinase</keyword>
<feature type="domain" description="Carbohydrate kinase PfkB" evidence="13">
    <location>
        <begin position="1"/>
        <end position="290"/>
    </location>
</feature>
<feature type="binding site" evidence="12">
    <location>
        <position position="273"/>
    </location>
    <ligand>
        <name>ATP</name>
        <dbReference type="ChEBI" id="CHEBI:30616"/>
    </ligand>
</feature>
<feature type="binding site" evidence="12">
    <location>
        <begin position="39"/>
        <end position="43"/>
    </location>
    <ligand>
        <name>substrate</name>
    </ligand>
</feature>
<reference evidence="14 15" key="1">
    <citation type="journal article" date="2016" name="Nat. Commun.">
        <title>Thousands of microbial genomes shed light on interconnected biogeochemical processes in an aquifer system.</title>
        <authorList>
            <person name="Anantharaman K."/>
            <person name="Brown C.T."/>
            <person name="Hug L.A."/>
            <person name="Sharon I."/>
            <person name="Castelle C.J."/>
            <person name="Probst A.J."/>
            <person name="Thomas B.C."/>
            <person name="Singh A."/>
            <person name="Wilkins M.J."/>
            <person name="Karaoz U."/>
            <person name="Brodie E.L."/>
            <person name="Williams K.H."/>
            <person name="Hubbard S.S."/>
            <person name="Banfield J.F."/>
        </authorList>
    </citation>
    <scope>NUCLEOTIDE SEQUENCE [LARGE SCALE GENOMIC DNA]</scope>
</reference>
<keyword evidence="6 12" id="KW-0547">Nucleotide-binding</keyword>
<feature type="active site" description="Proton acceptor" evidence="12">
    <location>
        <position position="249"/>
    </location>
</feature>
<evidence type="ECO:0000256" key="4">
    <source>
        <dbReference type="ARBA" id="ARBA00022679"/>
    </source>
</evidence>
<gene>
    <name evidence="12" type="primary">rbsK</name>
    <name evidence="14" type="ORF">A2V47_07130</name>
</gene>
<comment type="caution">
    <text evidence="14">The sequence shown here is derived from an EMBL/GenBank/DDBJ whole genome shotgun (WGS) entry which is preliminary data.</text>
</comment>
<evidence type="ECO:0000256" key="2">
    <source>
        <dbReference type="ARBA" id="ARBA00012035"/>
    </source>
</evidence>
<evidence type="ECO:0000256" key="11">
    <source>
        <dbReference type="ARBA" id="ARBA00023277"/>
    </source>
</evidence>
<feature type="binding site" evidence="12">
    <location>
        <begin position="216"/>
        <end position="221"/>
    </location>
    <ligand>
        <name>ATP</name>
        <dbReference type="ChEBI" id="CHEBI:30616"/>
    </ligand>
</feature>
<dbReference type="GO" id="GO:0005737">
    <property type="term" value="C:cytoplasm"/>
    <property type="evidence" value="ECO:0007669"/>
    <property type="project" value="UniProtKB-SubCell"/>
</dbReference>
<feature type="binding site" evidence="12">
    <location>
        <position position="279"/>
    </location>
    <ligand>
        <name>K(+)</name>
        <dbReference type="ChEBI" id="CHEBI:29103"/>
    </ligand>
</feature>
<feature type="binding site" evidence="12">
    <location>
        <position position="243"/>
    </location>
    <ligand>
        <name>K(+)</name>
        <dbReference type="ChEBI" id="CHEBI:29103"/>
    </ligand>
</feature>
<evidence type="ECO:0000256" key="8">
    <source>
        <dbReference type="ARBA" id="ARBA00022840"/>
    </source>
</evidence>
<dbReference type="GO" id="GO:0046872">
    <property type="term" value="F:metal ion binding"/>
    <property type="evidence" value="ECO:0007669"/>
    <property type="project" value="UniProtKB-KW"/>
</dbReference>
<keyword evidence="9 12" id="KW-0460">Magnesium</keyword>
<dbReference type="Gene3D" id="3.40.1190.20">
    <property type="match status" value="1"/>
</dbReference>
<comment type="caution">
    <text evidence="12">Lacks conserved residue(s) required for the propagation of feature annotation.</text>
</comment>
<keyword evidence="5 12" id="KW-0479">Metal-binding</keyword>
<comment type="pathway">
    <text evidence="12">Carbohydrate metabolism; D-ribose degradation; D-ribose 5-phosphate from beta-D-ribopyranose: step 2/2.</text>
</comment>
<comment type="activity regulation">
    <text evidence="12">Activated by a monovalent cation that binds near, but not in, the active site. The most likely occupant of the site in vivo is potassium. Ion binding induces a conformational change that may alter substrate affinity.</text>
</comment>
<evidence type="ECO:0000256" key="10">
    <source>
        <dbReference type="ARBA" id="ARBA00022958"/>
    </source>
</evidence>
<evidence type="ECO:0000256" key="1">
    <source>
        <dbReference type="ARBA" id="ARBA00005380"/>
    </source>
</evidence>
<evidence type="ECO:0000313" key="15">
    <source>
        <dbReference type="Proteomes" id="UP000177701"/>
    </source>
</evidence>
<feature type="binding site" evidence="12">
    <location>
        <position position="245"/>
    </location>
    <ligand>
        <name>K(+)</name>
        <dbReference type="ChEBI" id="CHEBI:29103"/>
    </ligand>
</feature>
<feature type="binding site" evidence="12">
    <location>
        <position position="284"/>
    </location>
    <ligand>
        <name>K(+)</name>
        <dbReference type="ChEBI" id="CHEBI:29103"/>
    </ligand>
</feature>
<keyword evidence="8 12" id="KW-0067">ATP-binding</keyword>
<keyword evidence="12" id="KW-0963">Cytoplasm</keyword>
<feature type="binding site" evidence="12">
    <location>
        <position position="140"/>
    </location>
    <ligand>
        <name>substrate</name>
    </ligand>
</feature>
<proteinExistence type="inferred from homology"/>
<dbReference type="PANTHER" id="PTHR10584:SF166">
    <property type="entry name" value="RIBOKINASE"/>
    <property type="match status" value="1"/>
</dbReference>
<comment type="cofactor">
    <cofactor evidence="12">
        <name>Mg(2+)</name>
        <dbReference type="ChEBI" id="CHEBI:18420"/>
    </cofactor>
    <text evidence="12">Requires a divalent cation, most likely magnesium in vivo, as an electrophilic catalyst to aid phosphoryl group transfer. It is the chelate of the metal and the nucleotide that is the actual substrate.</text>
</comment>
<dbReference type="PRINTS" id="PR00990">
    <property type="entry name" value="RIBOKINASE"/>
</dbReference>
<dbReference type="GO" id="GO:0005524">
    <property type="term" value="F:ATP binding"/>
    <property type="evidence" value="ECO:0007669"/>
    <property type="project" value="UniProtKB-UniRule"/>
</dbReference>
<dbReference type="UniPathway" id="UPA00916">
    <property type="reaction ID" value="UER00889"/>
</dbReference>
<organism evidence="14 15">
    <name type="scientific">Candidatus Sediminicultor quintus</name>
    <dbReference type="NCBI Taxonomy" id="1797291"/>
    <lineage>
        <taxon>Bacteria</taxon>
        <taxon>Pseudomonadati</taxon>
        <taxon>Atribacterota</taxon>
        <taxon>Candidatus Phoenicimicrobiia</taxon>
        <taxon>Candidatus Pheonicimicrobiales</taxon>
        <taxon>Candidatus Phoenicimicrobiaceae</taxon>
        <taxon>Candidatus Sediminicultor</taxon>
    </lineage>
</organism>
<dbReference type="CDD" id="cd01174">
    <property type="entry name" value="ribokinase"/>
    <property type="match status" value="1"/>
</dbReference>